<proteinExistence type="inferred from homology"/>
<dbReference type="Gene3D" id="1.20.5.4130">
    <property type="match status" value="1"/>
</dbReference>
<dbReference type="SUPFAM" id="SSF52540">
    <property type="entry name" value="P-loop containing nucleoside triphosphate hydrolases"/>
    <property type="match status" value="1"/>
</dbReference>
<dbReference type="GO" id="GO:0042742">
    <property type="term" value="P:defense response to bacterium"/>
    <property type="evidence" value="ECO:0007669"/>
    <property type="project" value="UniProtKB-ARBA"/>
</dbReference>
<reference evidence="11 12" key="2">
    <citation type="submission" date="2024-10" db="EMBL/GenBank/DDBJ databases">
        <authorList>
            <person name="Ryan C."/>
        </authorList>
    </citation>
    <scope>NUCLEOTIDE SEQUENCE [LARGE SCALE GENOMIC DNA]</scope>
</reference>
<evidence type="ECO:0000259" key="9">
    <source>
        <dbReference type="Pfam" id="PF23559"/>
    </source>
</evidence>
<keyword evidence="4" id="KW-0547">Nucleotide-binding</keyword>
<dbReference type="AlphaFoldDB" id="A0ABC9B034"/>
<evidence type="ECO:0000313" key="11">
    <source>
        <dbReference type="EMBL" id="CAL4988496.1"/>
    </source>
</evidence>
<evidence type="ECO:0000259" key="8">
    <source>
        <dbReference type="Pfam" id="PF18052"/>
    </source>
</evidence>
<feature type="domain" description="Disease resistance N-terminal" evidence="8">
    <location>
        <begin position="7"/>
        <end position="97"/>
    </location>
</feature>
<evidence type="ECO:0000259" key="10">
    <source>
        <dbReference type="Pfam" id="PF23598"/>
    </source>
</evidence>
<dbReference type="InterPro" id="IPR038005">
    <property type="entry name" value="RX-like_CC"/>
</dbReference>
<evidence type="ECO:0000256" key="5">
    <source>
        <dbReference type="ARBA" id="ARBA00022821"/>
    </source>
</evidence>
<keyword evidence="3" id="KW-0677">Repeat</keyword>
<sequence>MEFATAALSNLLPKLGTLLTDEYKLQKGVRGEIRFLKAEMESMLAALHRVSKQPPNQIDALQKIWVRDLKELVYDIEDSVDVFMVQIDAHGFNKPHSFRRFFDRTIGLLTKAKHRHHIADDIQEIKIRIQEVTSRREKYKSEHIIMQPVNKAMDPRLPALYEEVQNLVSIDGPAEQLTALLMHEECVQNQQLMVVSIFGAGGLGKTTLANSVYQRLVVEFHSHAFVSVSLKPDIKKIFSSILRQVSEKDYHNAEAWNDTELVDNIREILSKKWYIIIIDDLWSESAWTQIKCALIENNLGSRVIVTTRNASVAKFCSPIDGTMYKLDPLSYEDSKRLLYKRVFNEEEEIHSELEEVSWKILKKCGGVPLAIITIASLLASRPNKTKYEWYSVYKSMGSGLEKDKTMENMREILYLSYDDLPSYLKPCLLYLSMFPEDHVIREDILIPLWVAEGFVDEKQGSHVYDIGQRYFNELINRSMIQPIYMNELEEAWSCRLHDMILDLVISLAVQENFFTTISHGSLLVSPVHNKLRRLSLQGSKVYSNKEESKEELLIVTETVNMSNVRSLLSFGETSQPMPPLARFSVLRVLSLEYFPCKNMYEKDLGSLHHLRYLKLGGHLETEILEEIGNLQLLTTLDLSSSSTKELPASIVRLRKLELLRVPGKVKFPDGIGNLMSLRYLSLLDMEESPCTLAELGSLVKLTWLGISGLHAIESYIETFLRSLSNLGNLCSLYFQGVSKGSLDCMPDEWRGPAQLQYFYGNDLTFSKVPRWFSSLFELSILSIRIELLRQEDMKLLGSLTVLRFLKLIVDEDGSTDERLVVSTDQPFRSLEEFKFKHHTRCCLLLVKGVMPKLQKLKLYFQVRRREGGGFDTRLENLASLKHVAVKVNCKSSRITEVEDAETKIRDAIGMNQNHPTLKLSRVCEDEMVID</sequence>
<dbReference type="Pfam" id="PF23598">
    <property type="entry name" value="LRR_14"/>
    <property type="match status" value="1"/>
</dbReference>
<feature type="domain" description="NB-ARC" evidence="7">
    <location>
        <begin position="176"/>
        <end position="346"/>
    </location>
</feature>
<evidence type="ECO:0000259" key="7">
    <source>
        <dbReference type="Pfam" id="PF00931"/>
    </source>
</evidence>
<name>A0ABC9B034_9POAL</name>
<dbReference type="Gene3D" id="3.40.50.300">
    <property type="entry name" value="P-loop containing nucleotide triphosphate hydrolases"/>
    <property type="match status" value="1"/>
</dbReference>
<dbReference type="InterPro" id="IPR055414">
    <property type="entry name" value="LRR_R13L4/SHOC2-like"/>
</dbReference>
<comment type="similarity">
    <text evidence="1">Belongs to the disease resistance NB-LRR family.</text>
</comment>
<dbReference type="EMBL" id="OZ075133">
    <property type="protein sequence ID" value="CAL4988496.1"/>
    <property type="molecule type" value="Genomic_DNA"/>
</dbReference>
<dbReference type="InterPro" id="IPR044974">
    <property type="entry name" value="Disease_R_plants"/>
</dbReference>
<reference evidence="12" key="1">
    <citation type="submission" date="2024-06" db="EMBL/GenBank/DDBJ databases">
        <authorList>
            <person name="Ryan C."/>
        </authorList>
    </citation>
    <scope>NUCLEOTIDE SEQUENCE [LARGE SCALE GENOMIC DNA]</scope>
</reference>
<evidence type="ECO:0000256" key="1">
    <source>
        <dbReference type="ARBA" id="ARBA00008894"/>
    </source>
</evidence>
<protein>
    <submittedName>
        <fullName evidence="11">Uncharacterized protein</fullName>
    </submittedName>
</protein>
<dbReference type="FunFam" id="3.40.50.300:FF:001091">
    <property type="entry name" value="Probable disease resistance protein At1g61300"/>
    <property type="match status" value="1"/>
</dbReference>
<dbReference type="InterPro" id="IPR032675">
    <property type="entry name" value="LRR_dom_sf"/>
</dbReference>
<keyword evidence="12" id="KW-1185">Reference proteome</keyword>
<gene>
    <name evidence="11" type="ORF">URODEC1_LOCUS59271</name>
</gene>
<dbReference type="PRINTS" id="PR00364">
    <property type="entry name" value="DISEASERSIST"/>
</dbReference>
<dbReference type="PANTHER" id="PTHR23155:SF1137">
    <property type="entry name" value="OS08G0387700 PROTEIN"/>
    <property type="match status" value="1"/>
</dbReference>
<dbReference type="FunFam" id="1.10.10.10:FF:000322">
    <property type="entry name" value="Probable disease resistance protein At1g63360"/>
    <property type="match status" value="1"/>
</dbReference>
<dbReference type="Gene3D" id="1.10.10.10">
    <property type="entry name" value="Winged helix-like DNA-binding domain superfamily/Winged helix DNA-binding domain"/>
    <property type="match status" value="1"/>
</dbReference>
<dbReference type="InterPro" id="IPR027417">
    <property type="entry name" value="P-loop_NTPase"/>
</dbReference>
<dbReference type="CDD" id="cd14798">
    <property type="entry name" value="RX-CC_like"/>
    <property type="match status" value="1"/>
</dbReference>
<feature type="domain" description="Disease resistance R13L4/SHOC-2-like LRR" evidence="10">
    <location>
        <begin position="564"/>
        <end position="917"/>
    </location>
</feature>
<dbReference type="GO" id="GO:0009626">
    <property type="term" value="P:plant-type hypersensitive response"/>
    <property type="evidence" value="ECO:0007669"/>
    <property type="project" value="UniProtKB-ARBA"/>
</dbReference>
<dbReference type="Pfam" id="PF18052">
    <property type="entry name" value="Rx_N"/>
    <property type="match status" value="1"/>
</dbReference>
<dbReference type="PANTHER" id="PTHR23155">
    <property type="entry name" value="DISEASE RESISTANCE PROTEIN RP"/>
    <property type="match status" value="1"/>
</dbReference>
<keyword evidence="6" id="KW-0175">Coiled coil</keyword>
<dbReference type="Pfam" id="PF23559">
    <property type="entry name" value="WHD_DRP"/>
    <property type="match status" value="1"/>
</dbReference>
<evidence type="ECO:0000256" key="3">
    <source>
        <dbReference type="ARBA" id="ARBA00022737"/>
    </source>
</evidence>
<evidence type="ECO:0000256" key="4">
    <source>
        <dbReference type="ARBA" id="ARBA00022741"/>
    </source>
</evidence>
<organism evidence="11 12">
    <name type="scientific">Urochloa decumbens</name>
    <dbReference type="NCBI Taxonomy" id="240449"/>
    <lineage>
        <taxon>Eukaryota</taxon>
        <taxon>Viridiplantae</taxon>
        <taxon>Streptophyta</taxon>
        <taxon>Embryophyta</taxon>
        <taxon>Tracheophyta</taxon>
        <taxon>Spermatophyta</taxon>
        <taxon>Magnoliopsida</taxon>
        <taxon>Liliopsida</taxon>
        <taxon>Poales</taxon>
        <taxon>Poaceae</taxon>
        <taxon>PACMAD clade</taxon>
        <taxon>Panicoideae</taxon>
        <taxon>Panicodae</taxon>
        <taxon>Paniceae</taxon>
        <taxon>Melinidinae</taxon>
        <taxon>Urochloa</taxon>
    </lineage>
</organism>
<dbReference type="InterPro" id="IPR041118">
    <property type="entry name" value="Rx_N"/>
</dbReference>
<accession>A0ABC9B034</accession>
<dbReference type="GO" id="GO:0002758">
    <property type="term" value="P:innate immune response-activating signaling pathway"/>
    <property type="evidence" value="ECO:0007669"/>
    <property type="project" value="UniProtKB-ARBA"/>
</dbReference>
<dbReference type="Gene3D" id="1.10.8.430">
    <property type="entry name" value="Helical domain of apoptotic protease-activating factors"/>
    <property type="match status" value="1"/>
</dbReference>
<dbReference type="GO" id="GO:0000166">
    <property type="term" value="F:nucleotide binding"/>
    <property type="evidence" value="ECO:0007669"/>
    <property type="project" value="UniProtKB-KW"/>
</dbReference>
<dbReference type="Pfam" id="PF00931">
    <property type="entry name" value="NB-ARC"/>
    <property type="match status" value="1"/>
</dbReference>
<keyword evidence="5" id="KW-0611">Plant defense</keyword>
<evidence type="ECO:0000256" key="6">
    <source>
        <dbReference type="ARBA" id="ARBA00023054"/>
    </source>
</evidence>
<dbReference type="Gene3D" id="3.80.10.10">
    <property type="entry name" value="Ribonuclease Inhibitor"/>
    <property type="match status" value="1"/>
</dbReference>
<dbReference type="InterPro" id="IPR058922">
    <property type="entry name" value="WHD_DRP"/>
</dbReference>
<evidence type="ECO:0000256" key="2">
    <source>
        <dbReference type="ARBA" id="ARBA00022614"/>
    </source>
</evidence>
<dbReference type="Proteomes" id="UP001497457">
    <property type="component" value="Chromosome 23rd"/>
</dbReference>
<keyword evidence="2" id="KW-0433">Leucine-rich repeat</keyword>
<dbReference type="InterPro" id="IPR002182">
    <property type="entry name" value="NB-ARC"/>
</dbReference>
<dbReference type="InterPro" id="IPR042197">
    <property type="entry name" value="Apaf_helical"/>
</dbReference>
<dbReference type="SUPFAM" id="SSF52058">
    <property type="entry name" value="L domain-like"/>
    <property type="match status" value="1"/>
</dbReference>
<dbReference type="InterPro" id="IPR036388">
    <property type="entry name" value="WH-like_DNA-bd_sf"/>
</dbReference>
<feature type="domain" description="Disease resistance protein winged helix" evidence="9">
    <location>
        <begin position="433"/>
        <end position="504"/>
    </location>
</feature>
<evidence type="ECO:0000313" key="12">
    <source>
        <dbReference type="Proteomes" id="UP001497457"/>
    </source>
</evidence>